<dbReference type="AlphaFoldDB" id="A0A1R4LL18"/>
<keyword evidence="2" id="KW-1133">Transmembrane helix</keyword>
<dbReference type="STRING" id="1123498.VR7878_02215"/>
<accession>A0A1R4LL18</accession>
<dbReference type="EMBL" id="FULE01000031">
    <property type="protein sequence ID" value="SJN57270.1"/>
    <property type="molecule type" value="Genomic_DNA"/>
</dbReference>
<dbReference type="PANTHER" id="PTHR32385">
    <property type="entry name" value="MANNOSYL PHOSPHORYLINOSITOL CERAMIDE SYNTHASE"/>
    <property type="match status" value="1"/>
</dbReference>
<evidence type="ECO:0000313" key="3">
    <source>
        <dbReference type="EMBL" id="SJN57270.1"/>
    </source>
</evidence>
<dbReference type="Pfam" id="PF04488">
    <property type="entry name" value="Gly_transf_sug"/>
    <property type="match status" value="1"/>
</dbReference>
<organism evidence="3 4">
    <name type="scientific">Vibrio ruber (strain DSM 16370 / JCM 11486 / BCRC 17186 / CECT 7878 / LMG 23124 / VR1)</name>
    <dbReference type="NCBI Taxonomy" id="1123498"/>
    <lineage>
        <taxon>Bacteria</taxon>
        <taxon>Pseudomonadati</taxon>
        <taxon>Pseudomonadota</taxon>
        <taxon>Gammaproteobacteria</taxon>
        <taxon>Vibrionales</taxon>
        <taxon>Vibrionaceae</taxon>
        <taxon>Vibrio</taxon>
    </lineage>
</organism>
<evidence type="ECO:0000256" key="2">
    <source>
        <dbReference type="SAM" id="Phobius"/>
    </source>
</evidence>
<dbReference type="GO" id="GO:0016020">
    <property type="term" value="C:membrane"/>
    <property type="evidence" value="ECO:0007669"/>
    <property type="project" value="GOC"/>
</dbReference>
<name>A0A1R4LL18_VIBR1</name>
<dbReference type="OrthoDB" id="277808at2"/>
<dbReference type="GO" id="GO:0000030">
    <property type="term" value="F:mannosyltransferase activity"/>
    <property type="evidence" value="ECO:0007669"/>
    <property type="project" value="TreeGrafter"/>
</dbReference>
<keyword evidence="1 3" id="KW-0808">Transferase</keyword>
<keyword evidence="4" id="KW-1185">Reference proteome</keyword>
<dbReference type="Gene3D" id="3.90.550.20">
    <property type="match status" value="1"/>
</dbReference>
<keyword evidence="2" id="KW-0812">Transmembrane</keyword>
<feature type="transmembrane region" description="Helical" evidence="2">
    <location>
        <begin position="12"/>
        <end position="31"/>
    </location>
</feature>
<keyword evidence="2" id="KW-0472">Membrane</keyword>
<sequence>MNILLTIVSNRCIRIFGNLIKLLSFVFHYIFPKYRFTIPEFSKAKIKRKNNQHISRTIWQTNYSNKVTLPMYLNYLFNRLMSLDYDYRYVSTESRKEFIKENTDNRTYNAYLQLNDGAAQADLWRLIVINKLGGLYMDIDATLVKPLHCLLKPTYHSFYVKLKKNNDELTNFFLASEPNNIVYQRSIKKIVSNIEEKKIEHGVYFLTGPGVFIGLTDDQEIISEERKFVCIQGAFTNEHFQYMDKPRTKWTYKNPEDLLKK</sequence>
<dbReference type="PANTHER" id="PTHR32385:SF15">
    <property type="entry name" value="INOSITOL PHOSPHOCERAMIDE MANNOSYLTRANSFERASE 1"/>
    <property type="match status" value="1"/>
</dbReference>
<dbReference type="InterPro" id="IPR007577">
    <property type="entry name" value="GlycoTrfase_DXD_sugar-bd_CS"/>
</dbReference>
<dbReference type="InterPro" id="IPR051706">
    <property type="entry name" value="Glycosyltransferase_domain"/>
</dbReference>
<protein>
    <submittedName>
        <fullName evidence="3">Glycosyltransferase sugar-binding region containing DXD motif protein</fullName>
    </submittedName>
</protein>
<dbReference type="GO" id="GO:0051999">
    <property type="term" value="P:mannosyl-inositol phosphorylceramide biosynthetic process"/>
    <property type="evidence" value="ECO:0007669"/>
    <property type="project" value="TreeGrafter"/>
</dbReference>
<reference evidence="4" key="1">
    <citation type="submission" date="2017-02" db="EMBL/GenBank/DDBJ databases">
        <authorList>
            <person name="Rodrigo-Torres L."/>
            <person name="Arahal R.D."/>
            <person name="Lucena T."/>
        </authorList>
    </citation>
    <scope>NUCLEOTIDE SEQUENCE [LARGE SCALE GENOMIC DNA]</scope>
    <source>
        <strain evidence="4">CECT 7878</strain>
    </source>
</reference>
<gene>
    <name evidence="3" type="ORF">VR7878_02215</name>
</gene>
<dbReference type="InterPro" id="IPR029044">
    <property type="entry name" value="Nucleotide-diphossugar_trans"/>
</dbReference>
<evidence type="ECO:0000256" key="1">
    <source>
        <dbReference type="ARBA" id="ARBA00022679"/>
    </source>
</evidence>
<evidence type="ECO:0000313" key="4">
    <source>
        <dbReference type="Proteomes" id="UP000188276"/>
    </source>
</evidence>
<proteinExistence type="predicted"/>
<dbReference type="SUPFAM" id="SSF53448">
    <property type="entry name" value="Nucleotide-diphospho-sugar transferases"/>
    <property type="match status" value="1"/>
</dbReference>
<dbReference type="Proteomes" id="UP000188276">
    <property type="component" value="Unassembled WGS sequence"/>
</dbReference>
<dbReference type="RefSeq" id="WP_077336189.1">
    <property type="nucleotide sequence ID" value="NZ_FULE01000031.1"/>
</dbReference>